<evidence type="ECO:0000256" key="3">
    <source>
        <dbReference type="ARBA" id="ARBA00022821"/>
    </source>
</evidence>
<dbReference type="PANTHER" id="PTHR36766:SF40">
    <property type="entry name" value="DISEASE RESISTANCE PROTEIN RGA3"/>
    <property type="match status" value="1"/>
</dbReference>
<name>A0A8B8J0Z6_PHODC</name>
<dbReference type="GO" id="GO:0042742">
    <property type="term" value="P:defense response to bacterium"/>
    <property type="evidence" value="ECO:0007669"/>
    <property type="project" value="UniProtKB-ARBA"/>
</dbReference>
<dbReference type="SUPFAM" id="SSF52047">
    <property type="entry name" value="RNI-like"/>
    <property type="match status" value="1"/>
</dbReference>
<dbReference type="InterPro" id="IPR058922">
    <property type="entry name" value="WHD_DRP"/>
</dbReference>
<dbReference type="RefSeq" id="XP_026657646.2">
    <property type="nucleotide sequence ID" value="XM_026801845.2"/>
</dbReference>
<dbReference type="GO" id="GO:0009626">
    <property type="term" value="P:plant-type hypersensitive response"/>
    <property type="evidence" value="ECO:0007669"/>
    <property type="project" value="UniProtKB-ARBA"/>
</dbReference>
<keyword evidence="6" id="KW-1185">Reference proteome</keyword>
<protein>
    <submittedName>
        <fullName evidence="7 8">Disease resistance protein RGA3</fullName>
    </submittedName>
</protein>
<dbReference type="Pfam" id="PF13855">
    <property type="entry name" value="LRR_8"/>
    <property type="match status" value="1"/>
</dbReference>
<dbReference type="SUPFAM" id="SSF52058">
    <property type="entry name" value="L domain-like"/>
    <property type="match status" value="1"/>
</dbReference>
<dbReference type="Proteomes" id="UP000228380">
    <property type="component" value="Unplaced"/>
</dbReference>
<keyword evidence="1" id="KW-0433">Leucine-rich repeat</keyword>
<evidence type="ECO:0000259" key="5">
    <source>
        <dbReference type="Pfam" id="PF25019"/>
    </source>
</evidence>
<reference evidence="7 8" key="1">
    <citation type="submission" date="2025-04" db="UniProtKB">
        <authorList>
            <consortium name="RefSeq"/>
        </authorList>
    </citation>
    <scope>IDENTIFICATION</scope>
    <source>
        <tissue evidence="7 8">Young leaves</tissue>
    </source>
</reference>
<accession>A0A8B8J0Z6</accession>
<dbReference type="OrthoDB" id="778770at2759"/>
<dbReference type="Gene3D" id="3.80.10.10">
    <property type="entry name" value="Ribonuclease Inhibitor"/>
    <property type="match status" value="2"/>
</dbReference>
<dbReference type="SUPFAM" id="SSF52540">
    <property type="entry name" value="P-loop containing nucleoside triphosphate hydrolases"/>
    <property type="match status" value="1"/>
</dbReference>
<dbReference type="InterPro" id="IPR027417">
    <property type="entry name" value="P-loop_NTPase"/>
</dbReference>
<evidence type="ECO:0000256" key="2">
    <source>
        <dbReference type="ARBA" id="ARBA00022737"/>
    </source>
</evidence>
<dbReference type="Gene3D" id="1.10.10.10">
    <property type="entry name" value="Winged helix-like DNA-binding domain superfamily/Winged helix DNA-binding domain"/>
    <property type="match status" value="1"/>
</dbReference>
<dbReference type="InterPro" id="IPR001611">
    <property type="entry name" value="Leu-rich_rpt"/>
</dbReference>
<dbReference type="Pfam" id="PF25019">
    <property type="entry name" value="LRR_R13L1-DRL21"/>
    <property type="match status" value="1"/>
</dbReference>
<dbReference type="FunFam" id="1.10.10.10:FF:000322">
    <property type="entry name" value="Probable disease resistance protein At1g63360"/>
    <property type="match status" value="1"/>
</dbReference>
<evidence type="ECO:0000313" key="8">
    <source>
        <dbReference type="RefSeq" id="XP_026657647.2"/>
    </source>
</evidence>
<proteinExistence type="predicted"/>
<evidence type="ECO:0000256" key="1">
    <source>
        <dbReference type="ARBA" id="ARBA00022614"/>
    </source>
</evidence>
<dbReference type="GeneID" id="103699396"/>
<gene>
    <name evidence="7 8" type="primary">LOC103699396</name>
</gene>
<dbReference type="GO" id="GO:0002758">
    <property type="term" value="P:innate immune response-activating signaling pathway"/>
    <property type="evidence" value="ECO:0007669"/>
    <property type="project" value="UniProtKB-ARBA"/>
</dbReference>
<dbReference type="KEGG" id="pda:103699396"/>
<keyword evidence="2" id="KW-0677">Repeat</keyword>
<dbReference type="InterPro" id="IPR036388">
    <property type="entry name" value="WH-like_DNA-bd_sf"/>
</dbReference>
<dbReference type="InterPro" id="IPR032675">
    <property type="entry name" value="LRR_dom_sf"/>
</dbReference>
<dbReference type="InterPro" id="IPR003591">
    <property type="entry name" value="Leu-rich_rpt_typical-subtyp"/>
</dbReference>
<dbReference type="SMART" id="SM00369">
    <property type="entry name" value="LRR_TYP"/>
    <property type="match status" value="2"/>
</dbReference>
<dbReference type="PANTHER" id="PTHR36766">
    <property type="entry name" value="PLANT BROAD-SPECTRUM MILDEW RESISTANCE PROTEIN RPW8"/>
    <property type="match status" value="1"/>
</dbReference>
<sequence>MRTSTTYYLQGLLDDDCWSLFCQYAFARDPNAFSDLDDIGRRIVNKCKGLPLAAIALGHRMRRVADRSKWEAILQDEKWEFSGGSSDISRAVSSSYQQLPAHLKPCFAYCSLIPKGYEFEKEFVVQLWIAQNFIQPSGGERIEDIGSYYFDSLVQKSFFQFSHFDYKSSRPRYKMHNLIHDFAQHVSREECCIAELGKPCNLSAKTRHLSLICDRFLRDNSTQSPLSNQRKNIFKTLYGYSGLYTLLLAGGSTTHEIRVPSNLAKRLERLRTLDLSNCGISTLPESIGDLKHLRCLQLRNTNIRRLPESVGCLYNLQILGLRNCDILELPWSTRNLRKLRHLDLHLDENSVMAQAAMSRGNSLRSMPPKIGLLTDLQTLSRFVVGTQHRCGLRELKDLNNLHGELQISNLHFVSKAAEAKEANLAGKRYIHRLELRWSYALGVDEEKVLDSLQPHTNLKELRIVGYGGASFPDWIWHSSFSNLVILSLSDCGKCEKLPPLGQLPLLKELYVKGIDSVKTVDCSFCGHDRRNFPSLQKLHFESMHSLQVWCGYDNCLLPLLRELVFKNCTGLRQLTHNLPSLSKLEIEGSPKLVGLRSFPSLQSLEVKASGDWVFDSWSSLASLSSLTLSGLPTISLPSELQLGRASIRCLEISYCDHLVSLPDNWLPTDLTYFAIKHCSQIRALPRGLQNLRKLEDLEIQNCGQLEYLPDGLKNLTSLMRFEISDCPQLLCLPNDGLPTKLQFLSINNCPELGRRCKVEEGEDWPKIEHIFSVWIDKQLVGHLVQPQYEDQSTRPLYEGQSSGQ</sequence>
<feature type="domain" description="R13L1/DRL21-like LRR repeat region" evidence="5">
    <location>
        <begin position="392"/>
        <end position="513"/>
    </location>
</feature>
<evidence type="ECO:0000313" key="6">
    <source>
        <dbReference type="Proteomes" id="UP000228380"/>
    </source>
</evidence>
<organism evidence="6 8">
    <name type="scientific">Phoenix dactylifera</name>
    <name type="common">Date palm</name>
    <dbReference type="NCBI Taxonomy" id="42345"/>
    <lineage>
        <taxon>Eukaryota</taxon>
        <taxon>Viridiplantae</taxon>
        <taxon>Streptophyta</taxon>
        <taxon>Embryophyta</taxon>
        <taxon>Tracheophyta</taxon>
        <taxon>Spermatophyta</taxon>
        <taxon>Magnoliopsida</taxon>
        <taxon>Liliopsida</taxon>
        <taxon>Arecaceae</taxon>
        <taxon>Coryphoideae</taxon>
        <taxon>Phoeniceae</taxon>
        <taxon>Phoenix</taxon>
    </lineage>
</organism>
<dbReference type="InterPro" id="IPR056789">
    <property type="entry name" value="LRR_R13L1-DRL21"/>
</dbReference>
<dbReference type="PRINTS" id="PR00364">
    <property type="entry name" value="DISEASERSIST"/>
</dbReference>
<dbReference type="Pfam" id="PF23559">
    <property type="entry name" value="WHD_DRP"/>
    <property type="match status" value="1"/>
</dbReference>
<dbReference type="GO" id="GO:0043531">
    <property type="term" value="F:ADP binding"/>
    <property type="evidence" value="ECO:0007669"/>
    <property type="project" value="InterPro"/>
</dbReference>
<dbReference type="RefSeq" id="XP_026657647.2">
    <property type="nucleotide sequence ID" value="XM_026801846.2"/>
</dbReference>
<feature type="domain" description="Disease resistance protein winged helix" evidence="4">
    <location>
        <begin position="113"/>
        <end position="183"/>
    </location>
</feature>
<evidence type="ECO:0000313" key="7">
    <source>
        <dbReference type="RefSeq" id="XP_026657646.2"/>
    </source>
</evidence>
<evidence type="ECO:0000259" key="4">
    <source>
        <dbReference type="Pfam" id="PF23559"/>
    </source>
</evidence>
<dbReference type="AlphaFoldDB" id="A0A8B8J0Z6"/>
<keyword evidence="3" id="KW-0611">Plant defense</keyword>